<evidence type="ECO:0000313" key="2">
    <source>
        <dbReference type="Proteomes" id="UP000009183"/>
    </source>
</evidence>
<dbReference type="InParanoid" id="D7TTL0"/>
<sequence>MEHHHPTTHSPSHTTLHSWPLYLRAHYCSMASSSMGSSILACSERRAWSTSRAAG</sequence>
<dbReference type="AlphaFoldDB" id="D7TTL0"/>
<dbReference type="EMBL" id="FN596247">
    <property type="protein sequence ID" value="CBI33990.3"/>
    <property type="molecule type" value="Genomic_DNA"/>
</dbReference>
<reference evidence="2" key="1">
    <citation type="journal article" date="2007" name="Nature">
        <title>The grapevine genome sequence suggests ancestral hexaploidization in major angiosperm phyla.</title>
        <authorList>
            <consortium name="The French-Italian Public Consortium for Grapevine Genome Characterization."/>
            <person name="Jaillon O."/>
            <person name="Aury J.-M."/>
            <person name="Noel B."/>
            <person name="Policriti A."/>
            <person name="Clepet C."/>
            <person name="Casagrande A."/>
            <person name="Choisne N."/>
            <person name="Aubourg S."/>
            <person name="Vitulo N."/>
            <person name="Jubin C."/>
            <person name="Vezzi A."/>
            <person name="Legeai F."/>
            <person name="Hugueney P."/>
            <person name="Dasilva C."/>
            <person name="Horner D."/>
            <person name="Mica E."/>
            <person name="Jublot D."/>
            <person name="Poulain J."/>
            <person name="Bruyere C."/>
            <person name="Billault A."/>
            <person name="Segurens B."/>
            <person name="Gouyvenoux M."/>
            <person name="Ugarte E."/>
            <person name="Cattonaro F."/>
            <person name="Anthouard V."/>
            <person name="Vico V."/>
            <person name="Del Fabbro C."/>
            <person name="Alaux M."/>
            <person name="Di Gaspero G."/>
            <person name="Dumas V."/>
            <person name="Felice N."/>
            <person name="Paillard S."/>
            <person name="Juman I."/>
            <person name="Moroldo M."/>
            <person name="Scalabrin S."/>
            <person name="Canaguier A."/>
            <person name="Le Clainche I."/>
            <person name="Malacrida G."/>
            <person name="Durand E."/>
            <person name="Pesole G."/>
            <person name="Laucou V."/>
            <person name="Chatelet P."/>
            <person name="Merdinoglu D."/>
            <person name="Delledonne M."/>
            <person name="Pezzotti M."/>
            <person name="Lecharny A."/>
            <person name="Scarpelli C."/>
            <person name="Artiguenave F."/>
            <person name="Pe M.E."/>
            <person name="Valle G."/>
            <person name="Morgante M."/>
            <person name="Caboche M."/>
            <person name="Adam-Blondon A.-F."/>
            <person name="Weissenbach J."/>
            <person name="Quetier F."/>
            <person name="Wincker P."/>
        </authorList>
    </citation>
    <scope>NUCLEOTIDE SEQUENCE [LARGE SCALE GENOMIC DNA]</scope>
    <source>
        <strain evidence="2">cv. Pinot noir / PN40024</strain>
    </source>
</reference>
<evidence type="ECO:0000313" key="1">
    <source>
        <dbReference type="EMBL" id="CBI33990.3"/>
    </source>
</evidence>
<dbReference type="Proteomes" id="UP000009183">
    <property type="component" value="Chromosome 2"/>
</dbReference>
<gene>
    <name evidence="1" type="ordered locus">VIT_02s0012g00010</name>
</gene>
<name>D7TTL0_VITVI</name>
<dbReference type="HOGENOM" id="CLU_3036310_0_0_1"/>
<keyword evidence="2" id="KW-1185">Reference proteome</keyword>
<accession>D7TTL0</accession>
<dbReference type="PaxDb" id="29760-VIT_02s0012g00010.t01"/>
<proteinExistence type="predicted"/>
<organism evidence="1 2">
    <name type="scientific">Vitis vinifera</name>
    <name type="common">Grape</name>
    <dbReference type="NCBI Taxonomy" id="29760"/>
    <lineage>
        <taxon>Eukaryota</taxon>
        <taxon>Viridiplantae</taxon>
        <taxon>Streptophyta</taxon>
        <taxon>Embryophyta</taxon>
        <taxon>Tracheophyta</taxon>
        <taxon>Spermatophyta</taxon>
        <taxon>Magnoliopsida</taxon>
        <taxon>eudicotyledons</taxon>
        <taxon>Gunneridae</taxon>
        <taxon>Pentapetalae</taxon>
        <taxon>rosids</taxon>
        <taxon>Vitales</taxon>
        <taxon>Vitaceae</taxon>
        <taxon>Viteae</taxon>
        <taxon>Vitis</taxon>
    </lineage>
</organism>
<protein>
    <submittedName>
        <fullName evidence="1">Uncharacterized protein</fullName>
    </submittedName>
</protein>